<dbReference type="SUPFAM" id="SSF55797">
    <property type="entry name" value="PR-1-like"/>
    <property type="match status" value="1"/>
</dbReference>
<dbReference type="Proteomes" id="UP001470230">
    <property type="component" value="Unassembled WGS sequence"/>
</dbReference>
<evidence type="ECO:0000313" key="4">
    <source>
        <dbReference type="Proteomes" id="UP001470230"/>
    </source>
</evidence>
<keyword evidence="4" id="KW-1185">Reference proteome</keyword>
<evidence type="ECO:0000256" key="1">
    <source>
        <dbReference type="SAM" id="MobiDB-lite"/>
    </source>
</evidence>
<comment type="caution">
    <text evidence="3">The sequence shown here is derived from an EMBL/GenBank/DDBJ whole genome shotgun (WGS) entry which is preliminary data.</text>
</comment>
<dbReference type="PANTHER" id="PTHR31157:SF1">
    <property type="entry name" value="SCP DOMAIN-CONTAINING PROTEIN"/>
    <property type="match status" value="1"/>
</dbReference>
<reference evidence="3 4" key="1">
    <citation type="submission" date="2024-04" db="EMBL/GenBank/DDBJ databases">
        <title>Tritrichomonas musculus Genome.</title>
        <authorList>
            <person name="Alves-Ferreira E."/>
            <person name="Grigg M."/>
            <person name="Lorenzi H."/>
            <person name="Galac M."/>
        </authorList>
    </citation>
    <scope>NUCLEOTIDE SEQUENCE [LARGE SCALE GENOMIC DNA]</scope>
    <source>
        <strain evidence="3 4">EAF2021</strain>
    </source>
</reference>
<dbReference type="Gene3D" id="3.40.33.10">
    <property type="entry name" value="CAP"/>
    <property type="match status" value="1"/>
</dbReference>
<organism evidence="3 4">
    <name type="scientific">Tritrichomonas musculus</name>
    <dbReference type="NCBI Taxonomy" id="1915356"/>
    <lineage>
        <taxon>Eukaryota</taxon>
        <taxon>Metamonada</taxon>
        <taxon>Parabasalia</taxon>
        <taxon>Tritrichomonadida</taxon>
        <taxon>Tritrichomonadidae</taxon>
        <taxon>Tritrichomonas</taxon>
    </lineage>
</organism>
<feature type="region of interest" description="Disordered" evidence="1">
    <location>
        <begin position="1"/>
        <end position="90"/>
    </location>
</feature>
<dbReference type="CDD" id="cd05379">
    <property type="entry name" value="CAP_bacterial"/>
    <property type="match status" value="1"/>
</dbReference>
<dbReference type="EMBL" id="JAPFFF010000008">
    <property type="protein sequence ID" value="KAK8883836.1"/>
    <property type="molecule type" value="Genomic_DNA"/>
</dbReference>
<gene>
    <name evidence="3" type="ORF">M9Y10_042935</name>
</gene>
<dbReference type="Pfam" id="PF00188">
    <property type="entry name" value="CAP"/>
    <property type="match status" value="1"/>
</dbReference>
<feature type="compositionally biased region" description="Basic and acidic residues" evidence="1">
    <location>
        <begin position="64"/>
        <end position="77"/>
    </location>
</feature>
<dbReference type="PANTHER" id="PTHR31157">
    <property type="entry name" value="SCP DOMAIN-CONTAINING PROTEIN"/>
    <property type="match status" value="1"/>
</dbReference>
<evidence type="ECO:0000259" key="2">
    <source>
        <dbReference type="Pfam" id="PF00188"/>
    </source>
</evidence>
<feature type="compositionally biased region" description="Acidic residues" evidence="1">
    <location>
        <begin position="1"/>
        <end position="10"/>
    </location>
</feature>
<proteinExistence type="predicted"/>
<name>A0ABR2JZG0_9EUKA</name>
<protein>
    <recommendedName>
        <fullName evidence="2">SCP domain-containing protein</fullName>
    </recommendedName>
</protein>
<sequence>MDFDLPEELADYLPKQRQGFQLVNQHKPAKAAPKKEQTKVPTSPPPKKTSTNPPHKKAPTNPPPKKESTNPPPKKESTNPPPKKATINGINTRTVSRGDKTIKTERIKNSNGTTTKVQTVYPNRKGKILSKVPENKWKEVRAGPREDTSIVRTKEEEIHIFLKYTNDYRIKNTLNPLELSDELSQIADVHNTDMMEGKTKVGHEGFKDRVNQLSKRYYQASENCAMYVGPREHLVTLFENLCRSPVHNQNLLGNFDTIGIALGKNTENMWYVTQFFVRFNKEKESKAQDDE</sequence>
<evidence type="ECO:0000313" key="3">
    <source>
        <dbReference type="EMBL" id="KAK8883836.1"/>
    </source>
</evidence>
<accession>A0ABR2JZG0</accession>
<dbReference type="InterPro" id="IPR035940">
    <property type="entry name" value="CAP_sf"/>
</dbReference>
<feature type="domain" description="SCP" evidence="2">
    <location>
        <begin position="162"/>
        <end position="272"/>
    </location>
</feature>
<dbReference type="InterPro" id="IPR014044">
    <property type="entry name" value="CAP_dom"/>
</dbReference>